<feature type="domain" description="HTH gntR-type" evidence="4">
    <location>
        <begin position="2"/>
        <end position="69"/>
    </location>
</feature>
<dbReference type="RefSeq" id="WP_066735797.1">
    <property type="nucleotide sequence ID" value="NZ_JAJCIQ010000020.1"/>
</dbReference>
<evidence type="ECO:0000256" key="1">
    <source>
        <dbReference type="ARBA" id="ARBA00023015"/>
    </source>
</evidence>
<dbReference type="Proteomes" id="UP001299546">
    <property type="component" value="Unassembled WGS sequence"/>
</dbReference>
<evidence type="ECO:0000256" key="3">
    <source>
        <dbReference type="ARBA" id="ARBA00023163"/>
    </source>
</evidence>
<name>A0ABS8DML1_9FIRM</name>
<evidence type="ECO:0000313" key="5">
    <source>
        <dbReference type="EMBL" id="MCB7389282.1"/>
    </source>
</evidence>
<dbReference type="SMART" id="SM00895">
    <property type="entry name" value="FCD"/>
    <property type="match status" value="1"/>
</dbReference>
<dbReference type="Pfam" id="PF00392">
    <property type="entry name" value="GntR"/>
    <property type="match status" value="1"/>
</dbReference>
<dbReference type="PRINTS" id="PR00035">
    <property type="entry name" value="HTHGNTR"/>
</dbReference>
<protein>
    <submittedName>
        <fullName evidence="5">GntR family transcriptional regulator</fullName>
    </submittedName>
</protein>
<dbReference type="SUPFAM" id="SSF46785">
    <property type="entry name" value="Winged helix' DNA-binding domain"/>
    <property type="match status" value="1"/>
</dbReference>
<keyword evidence="1" id="KW-0805">Transcription regulation</keyword>
<proteinExistence type="predicted"/>
<dbReference type="SUPFAM" id="SSF48008">
    <property type="entry name" value="GntR ligand-binding domain-like"/>
    <property type="match status" value="1"/>
</dbReference>
<dbReference type="Gene3D" id="1.10.10.10">
    <property type="entry name" value="Winged helix-like DNA-binding domain superfamily/Winged helix DNA-binding domain"/>
    <property type="match status" value="1"/>
</dbReference>
<gene>
    <name evidence="5" type="ORF">LIZ65_18530</name>
</gene>
<dbReference type="CDD" id="cd07377">
    <property type="entry name" value="WHTH_GntR"/>
    <property type="match status" value="1"/>
</dbReference>
<dbReference type="Gene3D" id="1.20.120.530">
    <property type="entry name" value="GntR ligand-binding domain-like"/>
    <property type="match status" value="1"/>
</dbReference>
<dbReference type="InterPro" id="IPR036390">
    <property type="entry name" value="WH_DNA-bd_sf"/>
</dbReference>
<dbReference type="PROSITE" id="PS50949">
    <property type="entry name" value="HTH_GNTR"/>
    <property type="match status" value="1"/>
</dbReference>
<dbReference type="InterPro" id="IPR036388">
    <property type="entry name" value="WH-like_DNA-bd_sf"/>
</dbReference>
<comment type="caution">
    <text evidence="5">The sequence shown here is derived from an EMBL/GenBank/DDBJ whole genome shotgun (WGS) entry which is preliminary data.</text>
</comment>
<evidence type="ECO:0000256" key="2">
    <source>
        <dbReference type="ARBA" id="ARBA00023125"/>
    </source>
</evidence>
<dbReference type="PANTHER" id="PTHR43537">
    <property type="entry name" value="TRANSCRIPTIONAL REGULATOR, GNTR FAMILY"/>
    <property type="match status" value="1"/>
</dbReference>
<reference evidence="5 6" key="1">
    <citation type="submission" date="2021-10" db="EMBL/GenBank/DDBJ databases">
        <title>Collection of gut derived symbiotic bacterial strains cultured from healthy donors.</title>
        <authorList>
            <person name="Lin H."/>
            <person name="Littmann E."/>
            <person name="Kohout C."/>
            <person name="Pamer E.G."/>
        </authorList>
    </citation>
    <scope>NUCLEOTIDE SEQUENCE [LARGE SCALE GENOMIC DNA]</scope>
    <source>
        <strain evidence="5 6">DFI.1.165</strain>
    </source>
</reference>
<dbReference type="InterPro" id="IPR000524">
    <property type="entry name" value="Tscrpt_reg_HTH_GntR"/>
</dbReference>
<dbReference type="EMBL" id="JAJCIS010000021">
    <property type="protein sequence ID" value="MCB7389282.1"/>
    <property type="molecule type" value="Genomic_DNA"/>
</dbReference>
<keyword evidence="6" id="KW-1185">Reference proteome</keyword>
<dbReference type="PANTHER" id="PTHR43537:SF24">
    <property type="entry name" value="GLUCONATE OPERON TRANSCRIPTIONAL REPRESSOR"/>
    <property type="match status" value="1"/>
</dbReference>
<keyword evidence="3" id="KW-0804">Transcription</keyword>
<evidence type="ECO:0000313" key="6">
    <source>
        <dbReference type="Proteomes" id="UP001299546"/>
    </source>
</evidence>
<organism evidence="5 6">
    <name type="scientific">Bariatricus massiliensis</name>
    <dbReference type="NCBI Taxonomy" id="1745713"/>
    <lineage>
        <taxon>Bacteria</taxon>
        <taxon>Bacillati</taxon>
        <taxon>Bacillota</taxon>
        <taxon>Clostridia</taxon>
        <taxon>Lachnospirales</taxon>
        <taxon>Lachnospiraceae</taxon>
        <taxon>Bariatricus</taxon>
    </lineage>
</organism>
<evidence type="ECO:0000259" key="4">
    <source>
        <dbReference type="PROSITE" id="PS50949"/>
    </source>
</evidence>
<accession>A0ABS8DML1</accession>
<dbReference type="Pfam" id="PF07729">
    <property type="entry name" value="FCD"/>
    <property type="match status" value="1"/>
</dbReference>
<dbReference type="InterPro" id="IPR008920">
    <property type="entry name" value="TF_FadR/GntR_C"/>
</dbReference>
<sequence length="215" mass="25462">MKTLNEQAYEHLSTMIIENQLSYQKIYSETKLSKEIGISRTPFRDAVHRLAQEGYIDIIPSKGFRLHQLSEQDVMDTFQIRSALECYCCYEITKNYQSDASQSLFAKLENDTEKMKEIMQTTHSIEKFSEFDFDFHVQIIRYSENEQLISIYNTFFYRMKRLATLSLSHEGRMEQTYQEHLNILTAMKTGDLPHIYEITLEHMNTPRRINLDDLA</sequence>
<dbReference type="InterPro" id="IPR011711">
    <property type="entry name" value="GntR_C"/>
</dbReference>
<keyword evidence="2" id="KW-0238">DNA-binding</keyword>